<evidence type="ECO:0000256" key="1">
    <source>
        <dbReference type="SAM" id="Phobius"/>
    </source>
</evidence>
<proteinExistence type="predicted"/>
<feature type="domain" description="GAF" evidence="2">
    <location>
        <begin position="125"/>
        <end position="281"/>
    </location>
</feature>
<protein>
    <recommendedName>
        <fullName evidence="2">GAF domain-containing protein</fullName>
    </recommendedName>
</protein>
<dbReference type="InterPro" id="IPR003018">
    <property type="entry name" value="GAF"/>
</dbReference>
<dbReference type="InterPro" id="IPR052023">
    <property type="entry name" value="Histidine_kinase_KdpD"/>
</dbReference>
<organism evidence="3 4">
    <name type="scientific">Candidatus Magnetoglobus multicellularis str. Araruama</name>
    <dbReference type="NCBI Taxonomy" id="890399"/>
    <lineage>
        <taxon>Bacteria</taxon>
        <taxon>Pseudomonadati</taxon>
        <taxon>Thermodesulfobacteriota</taxon>
        <taxon>Desulfobacteria</taxon>
        <taxon>Desulfobacterales</taxon>
        <taxon>Desulfobacteraceae</taxon>
        <taxon>Candidatus Magnetoglobus</taxon>
    </lineage>
</organism>
<feature type="non-terminal residue" evidence="3">
    <location>
        <position position="444"/>
    </location>
</feature>
<keyword evidence="1" id="KW-0812">Transmembrane</keyword>
<dbReference type="InterPro" id="IPR036890">
    <property type="entry name" value="HATPase_C_sf"/>
</dbReference>
<dbReference type="PANTHER" id="PTHR45569:SF1">
    <property type="entry name" value="SENSOR PROTEIN KDPD"/>
    <property type="match status" value="1"/>
</dbReference>
<dbReference type="GO" id="GO:0005886">
    <property type="term" value="C:plasma membrane"/>
    <property type="evidence" value="ECO:0007669"/>
    <property type="project" value="TreeGrafter"/>
</dbReference>
<reference evidence="4" key="1">
    <citation type="submission" date="2012-11" db="EMBL/GenBank/DDBJ databases">
        <authorList>
            <person name="Lucero-Rivera Y.E."/>
            <person name="Tovar-Ramirez D."/>
        </authorList>
    </citation>
    <scope>NUCLEOTIDE SEQUENCE [LARGE SCALE GENOMIC DNA]</scope>
    <source>
        <strain evidence="4">Araruama</strain>
    </source>
</reference>
<evidence type="ECO:0000313" key="3">
    <source>
        <dbReference type="EMBL" id="ETR66928.1"/>
    </source>
</evidence>
<dbReference type="SUPFAM" id="SSF55874">
    <property type="entry name" value="ATPase domain of HSP90 chaperone/DNA topoisomerase II/histidine kinase"/>
    <property type="match status" value="1"/>
</dbReference>
<evidence type="ECO:0000259" key="2">
    <source>
        <dbReference type="SMART" id="SM00065"/>
    </source>
</evidence>
<comment type="caution">
    <text evidence="3">The sequence shown here is derived from an EMBL/GenBank/DDBJ whole genome shotgun (WGS) entry which is preliminary data.</text>
</comment>
<dbReference type="Proteomes" id="UP000189670">
    <property type="component" value="Unassembled WGS sequence"/>
</dbReference>
<keyword evidence="1" id="KW-0472">Membrane</keyword>
<name>A0A1V1NWI8_9BACT</name>
<dbReference type="InterPro" id="IPR029016">
    <property type="entry name" value="GAF-like_dom_sf"/>
</dbReference>
<dbReference type="SMART" id="SM00065">
    <property type="entry name" value="GAF"/>
    <property type="match status" value="1"/>
</dbReference>
<dbReference type="EMBL" id="ATBP01001658">
    <property type="protein sequence ID" value="ETR66928.1"/>
    <property type="molecule type" value="Genomic_DNA"/>
</dbReference>
<sequence>MITACLLIKKCDQCRYFVSWEPMSSEKYKTIHNYTLLITFFMMFITAFLVSFSSLIQLAGLLAVIHLGFRLYINHLENQELRSIISNQSNIESTAYKELIEQIDRTYQSYDMLRKISIGISKPHQLNETLQEVINVLKGRYDRCAILLANSDQSKLIYRVGFGYTKKQLNLWQKTGWFHVLDSSQGTFIRTYRENRSFLINDIKDVINDFSIRSNEFAKKMGVKSLISCPIYYQNQPFGILAVDNYLDQRELIQSDINLLMGIANQIGIYIQYNKKAIKERQAAMVGLAQQAIHNIRSPASSIDVDLRTLTDFCQLDNNTIEIIKDIKRQNSRILELSNNFLRYLKPIEERKEKFQINKFLQEIISHMSDKQISLSLDPSDPTINADPDDFKWIFEELIENTKKYAKFPVEIETKLLVVDDSREINEHKPIVEISFHDNGEKFH</sequence>
<evidence type="ECO:0000313" key="4">
    <source>
        <dbReference type="Proteomes" id="UP000189670"/>
    </source>
</evidence>
<dbReference type="Gene3D" id="3.30.565.10">
    <property type="entry name" value="Histidine kinase-like ATPase, C-terminal domain"/>
    <property type="match status" value="1"/>
</dbReference>
<feature type="transmembrane region" description="Helical" evidence="1">
    <location>
        <begin position="31"/>
        <end position="49"/>
    </location>
</feature>
<keyword evidence="1" id="KW-1133">Transmembrane helix</keyword>
<dbReference type="Gene3D" id="3.30.450.40">
    <property type="match status" value="1"/>
</dbReference>
<dbReference type="AlphaFoldDB" id="A0A1V1NWI8"/>
<dbReference type="PANTHER" id="PTHR45569">
    <property type="entry name" value="SENSOR PROTEIN KDPD"/>
    <property type="match status" value="1"/>
</dbReference>
<dbReference type="SUPFAM" id="SSF55781">
    <property type="entry name" value="GAF domain-like"/>
    <property type="match status" value="1"/>
</dbReference>
<dbReference type="Pfam" id="PF01590">
    <property type="entry name" value="GAF"/>
    <property type="match status" value="1"/>
</dbReference>
<gene>
    <name evidence="3" type="ORF">OMM_12173</name>
</gene>
<accession>A0A1V1NWI8</accession>
<dbReference type="GO" id="GO:0000155">
    <property type="term" value="F:phosphorelay sensor kinase activity"/>
    <property type="evidence" value="ECO:0007669"/>
    <property type="project" value="TreeGrafter"/>
</dbReference>